<dbReference type="EMBL" id="CAJJDP010000130">
    <property type="protein sequence ID" value="CAD8203595.1"/>
    <property type="molecule type" value="Genomic_DNA"/>
</dbReference>
<gene>
    <name evidence="1" type="ORF">POCTA_138.1.T1300109</name>
</gene>
<evidence type="ECO:0000313" key="2">
    <source>
        <dbReference type="Proteomes" id="UP000683925"/>
    </source>
</evidence>
<organism evidence="1 2">
    <name type="scientific">Paramecium octaurelia</name>
    <dbReference type="NCBI Taxonomy" id="43137"/>
    <lineage>
        <taxon>Eukaryota</taxon>
        <taxon>Sar</taxon>
        <taxon>Alveolata</taxon>
        <taxon>Ciliophora</taxon>
        <taxon>Intramacronucleata</taxon>
        <taxon>Oligohymenophorea</taxon>
        <taxon>Peniculida</taxon>
        <taxon>Parameciidae</taxon>
        <taxon>Paramecium</taxon>
    </lineage>
</organism>
<dbReference type="Proteomes" id="UP000683925">
    <property type="component" value="Unassembled WGS sequence"/>
</dbReference>
<dbReference type="AlphaFoldDB" id="A0A8S1XR26"/>
<evidence type="ECO:0000313" key="1">
    <source>
        <dbReference type="EMBL" id="CAD8203595.1"/>
    </source>
</evidence>
<name>A0A8S1XR26_PAROT</name>
<accession>A0A8S1XR26</accession>
<proteinExistence type="predicted"/>
<keyword evidence="2" id="KW-1185">Reference proteome</keyword>
<protein>
    <submittedName>
        <fullName evidence="1">Uncharacterized protein</fullName>
    </submittedName>
</protein>
<comment type="caution">
    <text evidence="1">The sequence shown here is derived from an EMBL/GenBank/DDBJ whole genome shotgun (WGS) entry which is preliminary data.</text>
</comment>
<sequence>MRRLNIWMLTIDIRMIFTSFVFNYYQLINCRLFIRTYQIEAQFYKLKAKLLFTFILKEVSRYNTKKRQQRQNLECSLEKQSQKYNYMNKAQKEGSGNWRIVLQYLQEMMAWKEHFGLQQTQKFQQVQDRL</sequence>
<reference evidence="1" key="1">
    <citation type="submission" date="2021-01" db="EMBL/GenBank/DDBJ databases">
        <authorList>
            <consortium name="Genoscope - CEA"/>
            <person name="William W."/>
        </authorList>
    </citation>
    <scope>NUCLEOTIDE SEQUENCE</scope>
</reference>